<reference evidence="1 2" key="1">
    <citation type="submission" date="2019-01" db="EMBL/GenBank/DDBJ databases">
        <title>Draft genome sequence of Dictyobacter sp. Uno17.</title>
        <authorList>
            <person name="Wang C.M."/>
            <person name="Zheng Y."/>
            <person name="Sakai Y."/>
            <person name="Abe K."/>
            <person name="Yokota A."/>
            <person name="Yabe S."/>
        </authorList>
    </citation>
    <scope>NUCLEOTIDE SEQUENCE [LARGE SCALE GENOMIC DNA]</scope>
    <source>
        <strain evidence="1 2">Uno17</strain>
    </source>
</reference>
<organism evidence="1 2">
    <name type="scientific">Dictyobacter arantiisoli</name>
    <dbReference type="NCBI Taxonomy" id="2014874"/>
    <lineage>
        <taxon>Bacteria</taxon>
        <taxon>Bacillati</taxon>
        <taxon>Chloroflexota</taxon>
        <taxon>Ktedonobacteria</taxon>
        <taxon>Ktedonobacterales</taxon>
        <taxon>Dictyobacteraceae</taxon>
        <taxon>Dictyobacter</taxon>
    </lineage>
</organism>
<accession>A0A5A5TDN9</accession>
<evidence type="ECO:0000313" key="1">
    <source>
        <dbReference type="EMBL" id="GCF09163.1"/>
    </source>
</evidence>
<dbReference type="EMBL" id="BIXY01000037">
    <property type="protein sequence ID" value="GCF09163.1"/>
    <property type="molecule type" value="Genomic_DNA"/>
</dbReference>
<gene>
    <name evidence="1" type="ORF">KDI_27270</name>
</gene>
<protein>
    <submittedName>
        <fullName evidence="1">Uncharacterized protein</fullName>
    </submittedName>
</protein>
<dbReference type="RefSeq" id="WP_149402117.1">
    <property type="nucleotide sequence ID" value="NZ_BIXY01000037.1"/>
</dbReference>
<dbReference type="Proteomes" id="UP000322530">
    <property type="component" value="Unassembled WGS sequence"/>
</dbReference>
<keyword evidence="2" id="KW-1185">Reference proteome</keyword>
<comment type="caution">
    <text evidence="1">The sequence shown here is derived from an EMBL/GenBank/DDBJ whole genome shotgun (WGS) entry which is preliminary data.</text>
</comment>
<sequence length="481" mass="51336">MAAVELRVDLSTLIDAVVKGDNAEIISSARSLLEQERNADVLIGRVGILASQGDPEGHVSITLAAAAMLARFLRARPAPLDTEAPLQTRALPLFVRALSTAAPAIRKGKDAKLESPRPFFPSELLDQGKSVNQVLNDAIQQNDAALTERLLLGLYSTGADYRTLQVRAYEAVATTFANGGHPLMDTVRGFQLLDAVEWGKQVPQLLHWLAPQLPIQPNKPNAAWVQTVRDFVADSKHSIASVRTRLSAPKNANALPLQQVILSNAETGAVCQQVYDAIITGEATPLAVTAVAALAAAELLQSVGDADRDLFIRASHGLLFASAARNALRQVQDEELFTLVFTVAAYVNALYKEIAPLASKESTTASSAPAAAVGGGLIAVTQLETLEAQLKNKDIHGAYSTAQRYLKLGHDPRALFGTIGLVAAWNDTTLDQGHSLQIVQAAGEEFTSWGKDLSTTNIDVFLQLALRAAALGKRDTLIAQV</sequence>
<name>A0A5A5TDN9_9CHLR</name>
<dbReference type="AlphaFoldDB" id="A0A5A5TDN9"/>
<dbReference type="OrthoDB" id="139634at2"/>
<evidence type="ECO:0000313" key="2">
    <source>
        <dbReference type="Proteomes" id="UP000322530"/>
    </source>
</evidence>
<proteinExistence type="predicted"/>